<evidence type="ECO:0000256" key="5">
    <source>
        <dbReference type="ARBA" id="ARBA00022705"/>
    </source>
</evidence>
<dbReference type="Proteomes" id="UP000553459">
    <property type="component" value="Unassembled WGS sequence"/>
</dbReference>
<dbReference type="PANTHER" id="PTHR34388:SF1">
    <property type="entry name" value="DNA POLYMERASE III SUBUNIT DELTA"/>
    <property type="match status" value="1"/>
</dbReference>
<dbReference type="Pfam" id="PF06144">
    <property type="entry name" value="DNA_pol3_delta"/>
    <property type="match status" value="1"/>
</dbReference>
<dbReference type="SUPFAM" id="SSF52540">
    <property type="entry name" value="P-loop containing nucleoside triphosphate hydrolases"/>
    <property type="match status" value="1"/>
</dbReference>
<comment type="caution">
    <text evidence="11">The sequence shown here is derived from an EMBL/GenBank/DDBJ whole genome shotgun (WGS) entry which is preliminary data.</text>
</comment>
<evidence type="ECO:0000259" key="9">
    <source>
        <dbReference type="Pfam" id="PF06144"/>
    </source>
</evidence>
<name>A0A845PR32_9FLAO</name>
<evidence type="ECO:0000256" key="1">
    <source>
        <dbReference type="ARBA" id="ARBA00012417"/>
    </source>
</evidence>
<keyword evidence="3 11" id="KW-0808">Transferase</keyword>
<feature type="domain" description="DNA polymerase III delta N-terminal" evidence="9">
    <location>
        <begin position="20"/>
        <end position="134"/>
    </location>
</feature>
<evidence type="ECO:0000313" key="12">
    <source>
        <dbReference type="Proteomes" id="UP000553459"/>
    </source>
</evidence>
<reference evidence="11 12" key="1">
    <citation type="submission" date="2019-11" db="EMBL/GenBank/DDBJ databases">
        <title>Characterization of Elizabethkingia argenteiflava sp. nov., isolated from inner surface of Soybean Pods.</title>
        <authorList>
            <person name="Mo S."/>
        </authorList>
    </citation>
    <scope>NUCLEOTIDE SEQUENCE [LARGE SCALE GENOMIC DNA]</scope>
    <source>
        <strain evidence="11 12">YB22</strain>
    </source>
</reference>
<dbReference type="EMBL" id="JAAABJ010000180">
    <property type="protein sequence ID" value="NAW50105.1"/>
    <property type="molecule type" value="Genomic_DNA"/>
</dbReference>
<evidence type="ECO:0000313" key="11">
    <source>
        <dbReference type="EMBL" id="NAW50105.1"/>
    </source>
</evidence>
<dbReference type="Gene3D" id="3.40.50.300">
    <property type="entry name" value="P-loop containing nucleotide triphosphate hydrolases"/>
    <property type="match status" value="1"/>
</dbReference>
<dbReference type="RefSeq" id="WP_166518475.1">
    <property type="nucleotide sequence ID" value="NZ_JAAABJ010000180.1"/>
</dbReference>
<comment type="catalytic activity">
    <reaction evidence="8">
        <text>DNA(n) + a 2'-deoxyribonucleoside 5'-triphosphate = DNA(n+1) + diphosphate</text>
        <dbReference type="Rhea" id="RHEA:22508"/>
        <dbReference type="Rhea" id="RHEA-COMP:17339"/>
        <dbReference type="Rhea" id="RHEA-COMP:17340"/>
        <dbReference type="ChEBI" id="CHEBI:33019"/>
        <dbReference type="ChEBI" id="CHEBI:61560"/>
        <dbReference type="ChEBI" id="CHEBI:173112"/>
        <dbReference type="EC" id="2.7.7.7"/>
    </reaction>
</comment>
<keyword evidence="5" id="KW-0235">DNA replication</keyword>
<protein>
    <recommendedName>
        <fullName evidence="2">DNA polymerase III subunit delta</fullName>
        <ecNumber evidence="1">2.7.7.7</ecNumber>
    </recommendedName>
</protein>
<accession>A0A845PR32</accession>
<evidence type="ECO:0000256" key="2">
    <source>
        <dbReference type="ARBA" id="ARBA00017703"/>
    </source>
</evidence>
<evidence type="ECO:0000256" key="6">
    <source>
        <dbReference type="ARBA" id="ARBA00022932"/>
    </source>
</evidence>
<dbReference type="Pfam" id="PF21694">
    <property type="entry name" value="DNA_pol3_delta_C"/>
    <property type="match status" value="1"/>
</dbReference>
<evidence type="ECO:0000256" key="4">
    <source>
        <dbReference type="ARBA" id="ARBA00022695"/>
    </source>
</evidence>
<dbReference type="EC" id="2.7.7.7" evidence="1"/>
<evidence type="ECO:0000256" key="8">
    <source>
        <dbReference type="ARBA" id="ARBA00049244"/>
    </source>
</evidence>
<dbReference type="PANTHER" id="PTHR34388">
    <property type="entry name" value="DNA POLYMERASE III SUBUNIT DELTA"/>
    <property type="match status" value="1"/>
</dbReference>
<comment type="similarity">
    <text evidence="7">Belongs to the DNA polymerase HolA subunit family.</text>
</comment>
<dbReference type="GO" id="GO:0009360">
    <property type="term" value="C:DNA polymerase III complex"/>
    <property type="evidence" value="ECO:0007669"/>
    <property type="project" value="InterPro"/>
</dbReference>
<evidence type="ECO:0000256" key="3">
    <source>
        <dbReference type="ARBA" id="ARBA00022679"/>
    </source>
</evidence>
<dbReference type="InterPro" id="IPR027417">
    <property type="entry name" value="P-loop_NTPase"/>
</dbReference>
<evidence type="ECO:0000256" key="7">
    <source>
        <dbReference type="ARBA" id="ARBA00034754"/>
    </source>
</evidence>
<dbReference type="SUPFAM" id="SSF48019">
    <property type="entry name" value="post-AAA+ oligomerization domain-like"/>
    <property type="match status" value="1"/>
</dbReference>
<keyword evidence="4 11" id="KW-0548">Nucleotidyltransferase</keyword>
<dbReference type="NCBIfam" id="TIGR01128">
    <property type="entry name" value="holA"/>
    <property type="match status" value="1"/>
</dbReference>
<feature type="domain" description="DNA polymerase III delta subunit-like C-terminal" evidence="10">
    <location>
        <begin position="214"/>
        <end position="315"/>
    </location>
</feature>
<dbReference type="Gene3D" id="1.10.8.60">
    <property type="match status" value="1"/>
</dbReference>
<dbReference type="InterPro" id="IPR005790">
    <property type="entry name" value="DNA_polIII_delta"/>
</dbReference>
<proteinExistence type="inferred from homology"/>
<dbReference type="InterPro" id="IPR010372">
    <property type="entry name" value="DNA_pol3_delta_N"/>
</dbReference>
<dbReference type="GO" id="GO:0003887">
    <property type="term" value="F:DNA-directed DNA polymerase activity"/>
    <property type="evidence" value="ECO:0007669"/>
    <property type="project" value="UniProtKB-KW"/>
</dbReference>
<dbReference type="GO" id="GO:0003677">
    <property type="term" value="F:DNA binding"/>
    <property type="evidence" value="ECO:0007669"/>
    <property type="project" value="InterPro"/>
</dbReference>
<evidence type="ECO:0000259" key="10">
    <source>
        <dbReference type="Pfam" id="PF21694"/>
    </source>
</evidence>
<keyword evidence="6" id="KW-0239">DNA-directed DNA polymerase</keyword>
<dbReference type="Gene3D" id="1.20.272.10">
    <property type="match status" value="1"/>
</dbReference>
<sequence>MKDLENILKNIKNNILQPIYFFHGEEPYFMDVALKSLENDVLTEDEKTFNQTVVYGKDTTYAEVLALARQYPMMGGKQLIMVKEAQDMRLTEEEAEALLKYIDQPVAFSILVIAHKYKKVDSRKKFVKQLEKKSWLHYSEPVKDYQLSTWIQRKIHELGMKTAPNISHLLAEYLGNDLSRISNELNKLKLVMKEGQPLDGKLVELHIGISKDYNVFELQKALGTKDEEQAMRIAYYMGRNMKGHPLLLILGNLFNYFTNILLYHTLRGQPATVIASTMGVNPYFLKDYEQSANFYPMKHTTRVISILREMDMKSKGLGAYNVPDADLLVEMVYKILNVGKTKVKV</sequence>
<organism evidence="11 12">
    <name type="scientific">Elizabethkingia argenteiflava</name>
    <dbReference type="NCBI Taxonomy" id="2681556"/>
    <lineage>
        <taxon>Bacteria</taxon>
        <taxon>Pseudomonadati</taxon>
        <taxon>Bacteroidota</taxon>
        <taxon>Flavobacteriia</taxon>
        <taxon>Flavobacteriales</taxon>
        <taxon>Weeksellaceae</taxon>
        <taxon>Elizabethkingia</taxon>
    </lineage>
</organism>
<dbReference type="InterPro" id="IPR008921">
    <property type="entry name" value="DNA_pol3_clamp-load_cplx_C"/>
</dbReference>
<gene>
    <name evidence="11" type="primary">holA</name>
    <name evidence="11" type="ORF">GNY06_01435</name>
</gene>
<dbReference type="InterPro" id="IPR048466">
    <property type="entry name" value="DNA_pol3_delta-like_C"/>
</dbReference>
<dbReference type="GO" id="GO:0006261">
    <property type="term" value="P:DNA-templated DNA replication"/>
    <property type="evidence" value="ECO:0007669"/>
    <property type="project" value="TreeGrafter"/>
</dbReference>
<keyword evidence="12" id="KW-1185">Reference proteome</keyword>
<dbReference type="AlphaFoldDB" id="A0A845PR32"/>